<evidence type="ECO:0000313" key="3">
    <source>
        <dbReference type="Proteomes" id="UP000324897"/>
    </source>
</evidence>
<comment type="caution">
    <text evidence="2">The sequence shown here is derived from an EMBL/GenBank/DDBJ whole genome shotgun (WGS) entry which is preliminary data.</text>
</comment>
<feature type="non-terminal residue" evidence="2">
    <location>
        <position position="1"/>
    </location>
</feature>
<keyword evidence="3" id="KW-1185">Reference proteome</keyword>
<dbReference type="EMBL" id="RWGY01000039">
    <property type="protein sequence ID" value="TVU09762.1"/>
    <property type="molecule type" value="Genomic_DNA"/>
</dbReference>
<dbReference type="AlphaFoldDB" id="A0A5J9TEQ8"/>
<sequence>MAFGATEEHLDGAACAGELIQDSTLPSRPAPSAAWPQTPHAPPLCWLRDEEGGKEIRITGFNYLGGSSGDMEPPMSLTIGSIDC</sequence>
<reference evidence="2 3" key="1">
    <citation type="journal article" date="2019" name="Sci. Rep.">
        <title>A high-quality genome of Eragrostis curvula grass provides insights into Poaceae evolution and supports new strategies to enhance forage quality.</title>
        <authorList>
            <person name="Carballo J."/>
            <person name="Santos B.A.C.M."/>
            <person name="Zappacosta D."/>
            <person name="Garbus I."/>
            <person name="Selva J.P."/>
            <person name="Gallo C.A."/>
            <person name="Diaz A."/>
            <person name="Albertini E."/>
            <person name="Caccamo M."/>
            <person name="Echenique V."/>
        </authorList>
    </citation>
    <scope>NUCLEOTIDE SEQUENCE [LARGE SCALE GENOMIC DNA]</scope>
    <source>
        <strain evidence="3">cv. Victoria</strain>
        <tissue evidence="2">Leaf</tissue>
    </source>
</reference>
<organism evidence="2 3">
    <name type="scientific">Eragrostis curvula</name>
    <name type="common">weeping love grass</name>
    <dbReference type="NCBI Taxonomy" id="38414"/>
    <lineage>
        <taxon>Eukaryota</taxon>
        <taxon>Viridiplantae</taxon>
        <taxon>Streptophyta</taxon>
        <taxon>Embryophyta</taxon>
        <taxon>Tracheophyta</taxon>
        <taxon>Spermatophyta</taxon>
        <taxon>Magnoliopsida</taxon>
        <taxon>Liliopsida</taxon>
        <taxon>Poales</taxon>
        <taxon>Poaceae</taxon>
        <taxon>PACMAD clade</taxon>
        <taxon>Chloridoideae</taxon>
        <taxon>Eragrostideae</taxon>
        <taxon>Eragrostidinae</taxon>
        <taxon>Eragrostis</taxon>
    </lineage>
</organism>
<accession>A0A5J9TEQ8</accession>
<protein>
    <submittedName>
        <fullName evidence="2">Uncharacterized protein</fullName>
    </submittedName>
</protein>
<name>A0A5J9TEQ8_9POAL</name>
<dbReference type="Gramene" id="TVU09762">
    <property type="protein sequence ID" value="TVU09762"/>
    <property type="gene ID" value="EJB05_43257"/>
</dbReference>
<gene>
    <name evidence="2" type="ORF">EJB05_43257</name>
</gene>
<evidence type="ECO:0000256" key="1">
    <source>
        <dbReference type="SAM" id="MobiDB-lite"/>
    </source>
</evidence>
<evidence type="ECO:0000313" key="2">
    <source>
        <dbReference type="EMBL" id="TVU09762.1"/>
    </source>
</evidence>
<proteinExistence type="predicted"/>
<dbReference type="Proteomes" id="UP000324897">
    <property type="component" value="Chromosome 3"/>
</dbReference>
<feature type="region of interest" description="Disordered" evidence="1">
    <location>
        <begin position="22"/>
        <end position="46"/>
    </location>
</feature>